<dbReference type="AlphaFoldDB" id="A0AAU9K6D4"/>
<keyword evidence="2" id="KW-1185">Reference proteome</keyword>
<evidence type="ECO:0000313" key="1">
    <source>
        <dbReference type="EMBL" id="CAG9333572.1"/>
    </source>
</evidence>
<sequence length="68" mass="8244">MAKICEKMANICEKWQKFAKNGKRRQKNVKNGKKLSKIGKKKLRWRIFWQNGENFAKMAKKFPQKFRL</sequence>
<organism evidence="1 2">
    <name type="scientific">Blepharisma stoltei</name>
    <dbReference type="NCBI Taxonomy" id="1481888"/>
    <lineage>
        <taxon>Eukaryota</taxon>
        <taxon>Sar</taxon>
        <taxon>Alveolata</taxon>
        <taxon>Ciliophora</taxon>
        <taxon>Postciliodesmatophora</taxon>
        <taxon>Heterotrichea</taxon>
        <taxon>Heterotrichida</taxon>
        <taxon>Blepharismidae</taxon>
        <taxon>Blepharisma</taxon>
    </lineage>
</organism>
<name>A0AAU9K6D4_9CILI</name>
<protein>
    <submittedName>
        <fullName evidence="1">Uncharacterized protein</fullName>
    </submittedName>
</protein>
<dbReference type="EMBL" id="CAJZBQ010000056">
    <property type="protein sequence ID" value="CAG9333572.1"/>
    <property type="molecule type" value="Genomic_DNA"/>
</dbReference>
<dbReference type="Proteomes" id="UP001162131">
    <property type="component" value="Unassembled WGS sequence"/>
</dbReference>
<evidence type="ECO:0000313" key="2">
    <source>
        <dbReference type="Proteomes" id="UP001162131"/>
    </source>
</evidence>
<gene>
    <name evidence="1" type="ORF">BSTOLATCC_MIC58413</name>
</gene>
<comment type="caution">
    <text evidence="1">The sequence shown here is derived from an EMBL/GenBank/DDBJ whole genome shotgun (WGS) entry which is preliminary data.</text>
</comment>
<proteinExistence type="predicted"/>
<reference evidence="1" key="1">
    <citation type="submission" date="2021-09" db="EMBL/GenBank/DDBJ databases">
        <authorList>
            <consortium name="AG Swart"/>
            <person name="Singh M."/>
            <person name="Singh A."/>
            <person name="Seah K."/>
            <person name="Emmerich C."/>
        </authorList>
    </citation>
    <scope>NUCLEOTIDE SEQUENCE</scope>
    <source>
        <strain evidence="1">ATCC30299</strain>
    </source>
</reference>
<accession>A0AAU9K6D4</accession>